<evidence type="ECO:0000256" key="1">
    <source>
        <dbReference type="ARBA" id="ARBA00000085"/>
    </source>
</evidence>
<keyword evidence="7" id="KW-0067">ATP-binding</keyword>
<comment type="caution">
    <text evidence="10">The sequence shown here is derived from an EMBL/GenBank/DDBJ whole genome shotgun (WGS) entry which is preliminary data.</text>
</comment>
<dbReference type="CDD" id="cd18774">
    <property type="entry name" value="PDC2_HK_sensor"/>
    <property type="match status" value="1"/>
</dbReference>
<gene>
    <name evidence="10" type="ORF">EV668_1299</name>
</gene>
<dbReference type="InterPro" id="IPR003594">
    <property type="entry name" value="HATPase_dom"/>
</dbReference>
<evidence type="ECO:0000259" key="9">
    <source>
        <dbReference type="PROSITE" id="PS50109"/>
    </source>
</evidence>
<dbReference type="RefSeq" id="WP_133768973.1">
    <property type="nucleotide sequence ID" value="NZ_SNZR01000011.1"/>
</dbReference>
<dbReference type="EC" id="2.7.13.3" evidence="2"/>
<sequence length="562" mass="61376">MAWSLLDRESYFGLTRRRLQTLYIVAAAVMAALVPLILFAGFWIRAEFGKGQRDVEIFLGAQAATLSQRIDGEIDRQISALDALGAVPSLEQDVGTFEESARRAVKQIEHWTGLALIDGRSARVLFSVGEDLGDRIDADRVAATITGKRASIETRPPADGRAGSVLIYVPIVREDAATHVLLLDLDARDIQVVLGKGLPRDLLAIVVDRKDRVLARSLDPDRRIGQPIAGAFKDGIAGRPSGLIEFDSLEGEPMAAAFVRSDLTGWVTATGLGRERHEQLMTRSTWATIAAGALSLALAAILAVFIIHTITERRVSNERLAASRALGELDARLLATSQDALNDQRRAASEREVLLREIYHRVKNNLQIVQSLLRLGSRDLKPGQREPFEDAVRRIGAMARVHTLLYNSPDLASIDFRDYLEELLRELSEGFSAEKRSIESILNAEAMRMPLDTAVPLAFIAVEILTNSFKHAFPDGRSGRITVEVHKEGDTATLRIEDDGVGVSHDPAARRRLGLTMVKKLVQQIGGELEEPAPGSSTFIVRFPLGKPVAATVPPLTSAPAT</sequence>
<dbReference type="PANTHER" id="PTHR41523">
    <property type="entry name" value="TWO-COMPONENT SYSTEM SENSOR PROTEIN"/>
    <property type="match status" value="1"/>
</dbReference>
<dbReference type="InterPro" id="IPR036890">
    <property type="entry name" value="HATPase_C_sf"/>
</dbReference>
<keyword evidence="4" id="KW-0808">Transferase</keyword>
<dbReference type="PROSITE" id="PS50109">
    <property type="entry name" value="HIS_KIN"/>
    <property type="match status" value="1"/>
</dbReference>
<dbReference type="SUPFAM" id="SSF55874">
    <property type="entry name" value="ATPase domain of HSP90 chaperone/DNA topoisomerase II/histidine kinase"/>
    <property type="match status" value="1"/>
</dbReference>
<protein>
    <recommendedName>
        <fullName evidence="2">histidine kinase</fullName>
        <ecNumber evidence="2">2.7.13.3</ecNumber>
    </recommendedName>
</protein>
<keyword evidence="8" id="KW-0472">Membrane</keyword>
<evidence type="ECO:0000256" key="8">
    <source>
        <dbReference type="SAM" id="Phobius"/>
    </source>
</evidence>
<keyword evidence="11" id="KW-1185">Reference proteome</keyword>
<dbReference type="EMBL" id="SNZR01000011">
    <property type="protein sequence ID" value="TDR94029.1"/>
    <property type="molecule type" value="Genomic_DNA"/>
</dbReference>
<feature type="transmembrane region" description="Helical" evidence="8">
    <location>
        <begin position="286"/>
        <end position="307"/>
    </location>
</feature>
<evidence type="ECO:0000256" key="7">
    <source>
        <dbReference type="ARBA" id="ARBA00022840"/>
    </source>
</evidence>
<dbReference type="Proteomes" id="UP000295122">
    <property type="component" value="Unassembled WGS sequence"/>
</dbReference>
<evidence type="ECO:0000256" key="3">
    <source>
        <dbReference type="ARBA" id="ARBA00022553"/>
    </source>
</evidence>
<proteinExistence type="predicted"/>
<evidence type="ECO:0000256" key="2">
    <source>
        <dbReference type="ARBA" id="ARBA00012438"/>
    </source>
</evidence>
<reference evidence="10 11" key="1">
    <citation type="submission" date="2019-03" db="EMBL/GenBank/DDBJ databases">
        <title>Genomic Encyclopedia of Type Strains, Phase IV (KMG-IV): sequencing the most valuable type-strain genomes for metagenomic binning, comparative biology and taxonomic classification.</title>
        <authorList>
            <person name="Goeker M."/>
        </authorList>
    </citation>
    <scope>NUCLEOTIDE SEQUENCE [LARGE SCALE GENOMIC DNA]</scope>
    <source>
        <strain evidence="10 11">DSM 25903</strain>
    </source>
</reference>
<evidence type="ECO:0000313" key="10">
    <source>
        <dbReference type="EMBL" id="TDR94029.1"/>
    </source>
</evidence>
<organism evidence="10 11">
    <name type="scientific">Enterovirga rhinocerotis</name>
    <dbReference type="NCBI Taxonomy" id="1339210"/>
    <lineage>
        <taxon>Bacteria</taxon>
        <taxon>Pseudomonadati</taxon>
        <taxon>Pseudomonadota</taxon>
        <taxon>Alphaproteobacteria</taxon>
        <taxon>Hyphomicrobiales</taxon>
        <taxon>Methylobacteriaceae</taxon>
        <taxon>Enterovirga</taxon>
    </lineage>
</organism>
<keyword evidence="8" id="KW-0812">Transmembrane</keyword>
<evidence type="ECO:0000256" key="5">
    <source>
        <dbReference type="ARBA" id="ARBA00022741"/>
    </source>
</evidence>
<dbReference type="Pfam" id="PF02518">
    <property type="entry name" value="HATPase_c"/>
    <property type="match status" value="1"/>
</dbReference>
<dbReference type="GO" id="GO:0005524">
    <property type="term" value="F:ATP binding"/>
    <property type="evidence" value="ECO:0007669"/>
    <property type="project" value="UniProtKB-KW"/>
</dbReference>
<accession>A0A4V3DYU4</accession>
<dbReference type="InterPro" id="IPR011495">
    <property type="entry name" value="Sig_transdc_His_kin_sub2_dim/P"/>
</dbReference>
<dbReference type="PANTHER" id="PTHR41523:SF8">
    <property type="entry name" value="ETHYLENE RESPONSE SENSOR PROTEIN"/>
    <property type="match status" value="1"/>
</dbReference>
<dbReference type="AlphaFoldDB" id="A0A4V3DYU4"/>
<name>A0A4V3DYU4_9HYPH</name>
<evidence type="ECO:0000256" key="6">
    <source>
        <dbReference type="ARBA" id="ARBA00022777"/>
    </source>
</evidence>
<dbReference type="OrthoDB" id="7991996at2"/>
<keyword evidence="8" id="KW-1133">Transmembrane helix</keyword>
<keyword evidence="3" id="KW-0597">Phosphoprotein</keyword>
<dbReference type="InterPro" id="IPR005467">
    <property type="entry name" value="His_kinase_dom"/>
</dbReference>
<dbReference type="SMART" id="SM00387">
    <property type="entry name" value="HATPase_c"/>
    <property type="match status" value="1"/>
</dbReference>
<comment type="catalytic activity">
    <reaction evidence="1">
        <text>ATP + protein L-histidine = ADP + protein N-phospho-L-histidine.</text>
        <dbReference type="EC" id="2.7.13.3"/>
    </reaction>
</comment>
<keyword evidence="6 10" id="KW-0418">Kinase</keyword>
<feature type="domain" description="Histidine kinase" evidence="9">
    <location>
        <begin position="357"/>
        <end position="547"/>
    </location>
</feature>
<dbReference type="GO" id="GO:0004673">
    <property type="term" value="F:protein histidine kinase activity"/>
    <property type="evidence" value="ECO:0007669"/>
    <property type="project" value="UniProtKB-EC"/>
</dbReference>
<feature type="transmembrane region" description="Helical" evidence="8">
    <location>
        <begin position="20"/>
        <end position="44"/>
    </location>
</feature>
<keyword evidence="5" id="KW-0547">Nucleotide-binding</keyword>
<evidence type="ECO:0000313" key="11">
    <source>
        <dbReference type="Proteomes" id="UP000295122"/>
    </source>
</evidence>
<dbReference type="Gene3D" id="3.30.565.10">
    <property type="entry name" value="Histidine kinase-like ATPase, C-terminal domain"/>
    <property type="match status" value="1"/>
</dbReference>
<dbReference type="Pfam" id="PF07568">
    <property type="entry name" value="HisKA_2"/>
    <property type="match status" value="1"/>
</dbReference>
<dbReference type="Gene3D" id="3.30.450.20">
    <property type="entry name" value="PAS domain"/>
    <property type="match status" value="1"/>
</dbReference>
<evidence type="ECO:0000256" key="4">
    <source>
        <dbReference type="ARBA" id="ARBA00022679"/>
    </source>
</evidence>